<feature type="compositionally biased region" description="Polar residues" evidence="4">
    <location>
        <begin position="588"/>
        <end position="602"/>
    </location>
</feature>
<feature type="region of interest" description="Disordered" evidence="4">
    <location>
        <begin position="962"/>
        <end position="997"/>
    </location>
</feature>
<gene>
    <name evidence="6" type="ORF">DTER00134_LOCUS8224</name>
</gene>
<evidence type="ECO:0000313" key="6">
    <source>
        <dbReference type="EMBL" id="CAE0493151.1"/>
    </source>
</evidence>
<feature type="region of interest" description="Disordered" evidence="4">
    <location>
        <begin position="530"/>
        <end position="557"/>
    </location>
</feature>
<dbReference type="PANTHER" id="PTHR31953">
    <property type="entry name" value="BETA-FRUCTOFURANOSIDASE, INSOLUBLE ISOENZYME CWINV1-RELATED"/>
    <property type="match status" value="1"/>
</dbReference>
<dbReference type="SMART" id="SM00640">
    <property type="entry name" value="Glyco_32"/>
    <property type="match status" value="1"/>
</dbReference>
<sequence length="1079" mass="117471">MWRQSLVGSMIPMDLCTSMAPTICCTTTWLAAHGARSTKCTSQALASCLCPRSFYQHLPGSAQWGFNLVWGHATSQDLVHWQLMDHAIEPTKGSVDNDGCFSGCAAVDTDGTPCLLYSAVRLRGSTAAGPLPPSECDLSLPFIETQCIVYADEPYKDLRLPNWRKSNVPLLCLPPAGLKLAGWRDPYVVGPPVRHPERGWTILIGSGIKEQGGTILVYRSWELAKGWKLAGELCCGKKEDGTGIVWECPLLAHLEPLDADRMPAGYKHHHHQNEQHHHHHHHHHHDHHQQSHPNQDFQNEHQQSQQSQDVQNHLQQSHHKQHAQPTQIEGKEELHASNNLGLHGNHKRLPRSHFFCISPDACTNPTLYYLGDYLEAEEAQGEHVARAATTMDPTPIRNNGAYGNNVADALGAGCPKFLVREALGPFKLDLGDILYAPNTLVDSGKGRLLLFAWLQEARKVAGTYTYAGCLCLPRELWLDYTHAPDRPFLVQRPLDEATCLRKPGHTWIYHSPYALPSRWVQDEAPALSGYKRPATAGAAPESVPHRPPTPSSHPLSIQGIKEMSTDHLGQISPSHAQRDVRSHPLNPFSRQSLNPDGSLTDLSGLTKEEQEAAHQLDSCVHGGPEEHEVEIAAAGDPLLLGPGQSFAVPVVEGPFLELEVVLELFTDGGRPQRARPRRGPAGTREAGRQQPDEAENGRQQGDVFVEPPEAELLEREGIRRLSGEHVEALAPPPVGSCSGVVLRSWQAGVEGAAAVLYCWDTGVLEVVFEALDPETHEYSLAAPGCRRVGSKLQRPPALGQPMALRLFIDYSLLEVYTGNGEVLSTRVYRGVGPPGGGAGVEVVSVGCNTHIAFLAAYEMTSCYIPDQQDFEEQLREVASRTYSAPDHDQENGSPAELEALSQVPKTPKPGVQHSGGIMKSALSEAEEIAEVRRQLQAAALGQSNGEAYEDKLLAALGISLDEETSKRDTGSRSKRSRGPSRRSSTDAGGYANGTRERSAIIINNSNIDNSDNRESGAQAGVAVDLERLGSGGHRGQDQLQGVLDQAAHDTTGRQMDGSRCSSLDSTGSLAQELRSQQGA</sequence>
<dbReference type="GO" id="GO:0005975">
    <property type="term" value="P:carbohydrate metabolic process"/>
    <property type="evidence" value="ECO:0007669"/>
    <property type="project" value="InterPro"/>
</dbReference>
<feature type="domain" description="Glycosyl hydrolase family 32 N-terminal" evidence="5">
    <location>
        <begin position="54"/>
        <end position="284"/>
    </location>
</feature>
<accession>A0A7S3VL47</accession>
<evidence type="ECO:0000259" key="5">
    <source>
        <dbReference type="Pfam" id="PF00251"/>
    </source>
</evidence>
<reference evidence="6" key="1">
    <citation type="submission" date="2021-01" db="EMBL/GenBank/DDBJ databases">
        <authorList>
            <person name="Corre E."/>
            <person name="Pelletier E."/>
            <person name="Niang G."/>
            <person name="Scheremetjew M."/>
            <person name="Finn R."/>
            <person name="Kale V."/>
            <person name="Holt S."/>
            <person name="Cochrane G."/>
            <person name="Meng A."/>
            <person name="Brown T."/>
            <person name="Cohen L."/>
        </authorList>
    </citation>
    <scope>NUCLEOTIDE SEQUENCE</scope>
    <source>
        <strain evidence="6">CCMP1320</strain>
    </source>
</reference>
<dbReference type="InterPro" id="IPR023296">
    <property type="entry name" value="Glyco_hydro_beta-prop_sf"/>
</dbReference>
<dbReference type="InterPro" id="IPR050551">
    <property type="entry name" value="Fructan_Metab_Enzymes"/>
</dbReference>
<dbReference type="AlphaFoldDB" id="A0A7S3VL47"/>
<feature type="region of interest" description="Disordered" evidence="4">
    <location>
        <begin position="571"/>
        <end position="602"/>
    </location>
</feature>
<evidence type="ECO:0000256" key="4">
    <source>
        <dbReference type="SAM" id="MobiDB-lite"/>
    </source>
</evidence>
<keyword evidence="2" id="KW-0378">Hydrolase</keyword>
<evidence type="ECO:0000256" key="1">
    <source>
        <dbReference type="ARBA" id="ARBA00009902"/>
    </source>
</evidence>
<dbReference type="InterPro" id="IPR001362">
    <property type="entry name" value="Glyco_hydro_32"/>
</dbReference>
<proteinExistence type="inferred from homology"/>
<dbReference type="EMBL" id="HBIP01014220">
    <property type="protein sequence ID" value="CAE0493151.1"/>
    <property type="molecule type" value="Transcribed_RNA"/>
</dbReference>
<dbReference type="Pfam" id="PF00251">
    <property type="entry name" value="Glyco_hydro_32N"/>
    <property type="match status" value="2"/>
</dbReference>
<feature type="region of interest" description="Disordered" evidence="4">
    <location>
        <begin position="1027"/>
        <end position="1079"/>
    </location>
</feature>
<feature type="compositionally biased region" description="Basic residues" evidence="4">
    <location>
        <begin position="266"/>
        <end position="287"/>
    </location>
</feature>
<dbReference type="Gene3D" id="2.60.120.560">
    <property type="entry name" value="Exo-inulinase, domain 1"/>
    <property type="match status" value="1"/>
</dbReference>
<organism evidence="6">
    <name type="scientific">Dunaliella tertiolecta</name>
    <name type="common">Green alga</name>
    <dbReference type="NCBI Taxonomy" id="3047"/>
    <lineage>
        <taxon>Eukaryota</taxon>
        <taxon>Viridiplantae</taxon>
        <taxon>Chlorophyta</taxon>
        <taxon>core chlorophytes</taxon>
        <taxon>Chlorophyceae</taxon>
        <taxon>CS clade</taxon>
        <taxon>Chlamydomonadales</taxon>
        <taxon>Dunaliellaceae</taxon>
        <taxon>Dunaliella</taxon>
    </lineage>
</organism>
<feature type="region of interest" description="Disordered" evidence="4">
    <location>
        <begin position="669"/>
        <end position="709"/>
    </location>
</feature>
<name>A0A7S3VL47_DUNTE</name>
<feature type="region of interest" description="Disordered" evidence="4">
    <location>
        <begin position="262"/>
        <end position="328"/>
    </location>
</feature>
<dbReference type="Gene3D" id="2.115.10.20">
    <property type="entry name" value="Glycosyl hydrolase domain, family 43"/>
    <property type="match status" value="2"/>
</dbReference>
<dbReference type="SUPFAM" id="SSF75005">
    <property type="entry name" value="Arabinanase/levansucrase/invertase"/>
    <property type="match status" value="1"/>
</dbReference>
<feature type="domain" description="Glycosyl hydrolase family 32 N-terminal" evidence="5">
    <location>
        <begin position="427"/>
        <end position="480"/>
    </location>
</feature>
<feature type="compositionally biased region" description="Low complexity" evidence="4">
    <location>
        <begin position="291"/>
        <end position="315"/>
    </location>
</feature>
<dbReference type="CDD" id="cd08996">
    <property type="entry name" value="GH32_FFase"/>
    <property type="match status" value="1"/>
</dbReference>
<dbReference type="InterPro" id="IPR013148">
    <property type="entry name" value="Glyco_hydro_32_N"/>
</dbReference>
<keyword evidence="3" id="KW-0326">Glycosidase</keyword>
<dbReference type="GO" id="GO:0004553">
    <property type="term" value="F:hydrolase activity, hydrolyzing O-glycosyl compounds"/>
    <property type="evidence" value="ECO:0007669"/>
    <property type="project" value="InterPro"/>
</dbReference>
<evidence type="ECO:0000256" key="2">
    <source>
        <dbReference type="ARBA" id="ARBA00022801"/>
    </source>
</evidence>
<feature type="compositionally biased region" description="Polar residues" evidence="4">
    <location>
        <begin position="1059"/>
        <end position="1079"/>
    </location>
</feature>
<evidence type="ECO:0000256" key="3">
    <source>
        <dbReference type="ARBA" id="ARBA00023295"/>
    </source>
</evidence>
<comment type="similarity">
    <text evidence="1">Belongs to the glycosyl hydrolase 32 family.</text>
</comment>
<protein>
    <recommendedName>
        <fullName evidence="5">Glycosyl hydrolase family 32 N-terminal domain-containing protein</fullName>
    </recommendedName>
</protein>